<dbReference type="EMBL" id="CP129014">
    <property type="protein sequence ID" value="WLR44431.1"/>
    <property type="molecule type" value="Genomic_DNA"/>
</dbReference>
<proteinExistence type="predicted"/>
<dbReference type="Proteomes" id="UP001197974">
    <property type="component" value="Plasmid unnamed1"/>
</dbReference>
<geneLocation type="plasmid" evidence="2 3">
    <name>unnamed1</name>
</geneLocation>
<reference evidence="2 3" key="1">
    <citation type="submission" date="2023-06" db="EMBL/GenBank/DDBJ databases">
        <title>Five Gram-positive bacteria isolated from mangrove sediments in Shenzhen, Guangdong, China.</title>
        <authorList>
            <person name="Yu S."/>
            <person name="Zheng W."/>
            <person name="Huang Y."/>
        </authorList>
    </citation>
    <scope>NUCLEOTIDE SEQUENCE [LARGE SCALE GENOMIC DNA]</scope>
    <source>
        <strain evidence="2 3">SaN35-3</strain>
        <plasmid evidence="2 3">unnamed1</plasmid>
    </source>
</reference>
<protein>
    <submittedName>
        <fullName evidence="2">Uncharacterized protein</fullName>
    </submittedName>
</protein>
<keyword evidence="2" id="KW-0614">Plasmid</keyword>
<evidence type="ECO:0000256" key="1">
    <source>
        <dbReference type="SAM" id="SignalP"/>
    </source>
</evidence>
<feature type="signal peptide" evidence="1">
    <location>
        <begin position="1"/>
        <end position="24"/>
    </location>
</feature>
<gene>
    <name evidence="2" type="ORF">LC087_18790</name>
</gene>
<name>A0ABY9K3E2_9BACI</name>
<sequence>MKKLFIALLISVTTLAFTITPANANTTVNSQNSTKVEGENLHIVEYDGETYTVEVNEMDGIRTVTINEEVVSYNTATGEMVVNGEVMEEGKPSFHTQNLLPGVSSRPGGISTQAVVPIDGADTSAWKLEVNQTGSLNGFAATAGTIVAILVSRNPKAGKATTAMWAFGTALVGSTMIDSMNVYFRIKIYSNTSNGLKFKYYMYFYKNSNYTGYKGSKSFSYTAH</sequence>
<accession>A0ABY9K3E2</accession>
<keyword evidence="3" id="KW-1185">Reference proteome</keyword>
<evidence type="ECO:0000313" key="3">
    <source>
        <dbReference type="Proteomes" id="UP001197974"/>
    </source>
</evidence>
<organism evidence="2 3">
    <name type="scientific">Bacillus carboniphilus</name>
    <dbReference type="NCBI Taxonomy" id="86663"/>
    <lineage>
        <taxon>Bacteria</taxon>
        <taxon>Bacillati</taxon>
        <taxon>Bacillota</taxon>
        <taxon>Bacilli</taxon>
        <taxon>Bacillales</taxon>
        <taxon>Bacillaceae</taxon>
        <taxon>Bacillus</taxon>
    </lineage>
</organism>
<feature type="chain" id="PRO_5045937646" evidence="1">
    <location>
        <begin position="25"/>
        <end position="224"/>
    </location>
</feature>
<dbReference type="RefSeq" id="WP_226540719.1">
    <property type="nucleotide sequence ID" value="NZ_CP129014.1"/>
</dbReference>
<keyword evidence="1" id="KW-0732">Signal</keyword>
<evidence type="ECO:0000313" key="2">
    <source>
        <dbReference type="EMBL" id="WLR44431.1"/>
    </source>
</evidence>